<proteinExistence type="predicted"/>
<dbReference type="AlphaFoldDB" id="A0AA48HNL8"/>
<name>A0AA48HNL8_9ALTE</name>
<dbReference type="KEGG" id="pmaw:MACH26_06650"/>
<organism evidence="2 3">
    <name type="scientific">Planctobacterium marinum</name>
    <dbReference type="NCBI Taxonomy" id="1631968"/>
    <lineage>
        <taxon>Bacteria</taxon>
        <taxon>Pseudomonadati</taxon>
        <taxon>Pseudomonadota</taxon>
        <taxon>Gammaproteobacteria</taxon>
        <taxon>Alteromonadales</taxon>
        <taxon>Alteromonadaceae</taxon>
        <taxon>Planctobacterium</taxon>
    </lineage>
</organism>
<feature type="domain" description="Formyl transferase N-terminal" evidence="1">
    <location>
        <begin position="106"/>
        <end position="194"/>
    </location>
</feature>
<dbReference type="InterPro" id="IPR036477">
    <property type="entry name" value="Formyl_transf_N_sf"/>
</dbReference>
<accession>A0AA48HNL8</accession>
<dbReference type="PANTHER" id="PTHR11138:SF5">
    <property type="entry name" value="METHIONYL-TRNA FORMYLTRANSFERASE, MITOCHONDRIAL"/>
    <property type="match status" value="1"/>
</dbReference>
<evidence type="ECO:0000313" key="2">
    <source>
        <dbReference type="EMBL" id="BDX05144.1"/>
    </source>
</evidence>
<keyword evidence="3" id="KW-1185">Reference proteome</keyword>
<dbReference type="Gene3D" id="3.40.50.12230">
    <property type="match status" value="1"/>
</dbReference>
<reference evidence="2" key="1">
    <citation type="submission" date="2023-01" db="EMBL/GenBank/DDBJ databases">
        <title>Complete genome sequence of Planctobacterium marinum strain Dej080120_11.</title>
        <authorList>
            <person name="Ueki S."/>
            <person name="Maruyama F."/>
        </authorList>
    </citation>
    <scope>NUCLEOTIDE SEQUENCE</scope>
    <source>
        <strain evidence="2">Dej080120_11</strain>
    </source>
</reference>
<evidence type="ECO:0000313" key="3">
    <source>
        <dbReference type="Proteomes" id="UP001333710"/>
    </source>
</evidence>
<gene>
    <name evidence="2" type="ORF">MACH26_06650</name>
</gene>
<evidence type="ECO:0000259" key="1">
    <source>
        <dbReference type="Pfam" id="PF00551"/>
    </source>
</evidence>
<dbReference type="InterPro" id="IPR002376">
    <property type="entry name" value="Formyl_transf_N"/>
</dbReference>
<dbReference type="PANTHER" id="PTHR11138">
    <property type="entry name" value="METHIONYL-TRNA FORMYLTRANSFERASE"/>
    <property type="match status" value="1"/>
</dbReference>
<dbReference type="SUPFAM" id="SSF53328">
    <property type="entry name" value="Formyltransferase"/>
    <property type="match status" value="1"/>
</dbReference>
<sequence>MNITILANRDLHANIALNLMRPLFKQHQITLFLSESVGLAKPDWRIPQALQQLKFIEQGVFNQVITPLVEQQKHQHRYLSFNELGALSGNGCRVLENINSPVGLDVFKSSQPDLVLSIRFGKIIKAPIIAIPKLGVLNLHSGLLPQYQGILTTLHALIAGESQVGCTLHFIDSKEIDTGNIIEMASIDVDKSRSLFGHVLKLYPAGTKMIMNAIAKLAQGQSLASGAQDVSKQHYFGLPETQHFETLERRGFKLWQQEEVLQVLKHYLAMETMAKLGAW</sequence>
<dbReference type="Pfam" id="PF00551">
    <property type="entry name" value="Formyl_trans_N"/>
    <property type="match status" value="1"/>
</dbReference>
<dbReference type="RefSeq" id="WP_338291109.1">
    <property type="nucleotide sequence ID" value="NZ_AP027272.1"/>
</dbReference>
<protein>
    <recommendedName>
        <fullName evidence="1">Formyl transferase N-terminal domain-containing protein</fullName>
    </recommendedName>
</protein>
<dbReference type="Proteomes" id="UP001333710">
    <property type="component" value="Chromosome"/>
</dbReference>
<dbReference type="EMBL" id="AP027272">
    <property type="protein sequence ID" value="BDX05144.1"/>
    <property type="molecule type" value="Genomic_DNA"/>
</dbReference>
<dbReference type="GO" id="GO:0004479">
    <property type="term" value="F:methionyl-tRNA formyltransferase activity"/>
    <property type="evidence" value="ECO:0007669"/>
    <property type="project" value="TreeGrafter"/>
</dbReference>